<evidence type="ECO:0000256" key="6">
    <source>
        <dbReference type="ARBA" id="ARBA00023032"/>
    </source>
</evidence>
<keyword evidence="4 9" id="KW-0812">Transmembrane</keyword>
<evidence type="ECO:0000256" key="2">
    <source>
        <dbReference type="ARBA" id="ARBA00011779"/>
    </source>
</evidence>
<proteinExistence type="inferred from homology"/>
<feature type="transmembrane region" description="Helical" evidence="9">
    <location>
        <begin position="139"/>
        <end position="159"/>
    </location>
</feature>
<evidence type="ECO:0000256" key="8">
    <source>
        <dbReference type="ARBA" id="ARBA00025323"/>
    </source>
</evidence>
<sequence length="280" mass="30495">MSLTSLRRRRRVLPGFGLSMGIALTYFALIILLPLVAMAIKTTSLGWEQYWRIVTAPRSLAAFRVTVLAALAATVVNAVVGLLFAWVLTRYEFPGRRLLDALIDLPFALPTAVAGLTLVTLFAPNGWFGSFLEPLGVKVAYTPLGIMVAMFFTSIPFVVRTVQPVLEDVSADVEEAARSLGAKPFQIFRLVIWPVIMPAFLAGTTMAFARSLGEFGAVIFIAGNLPMVTEIASLLIVIRLDEFNYPAAAALASVLLLAAFALLFVTNTLQARALRYARRD</sequence>
<dbReference type="Pfam" id="PF00528">
    <property type="entry name" value="BPD_transp_1"/>
    <property type="match status" value="1"/>
</dbReference>
<dbReference type="NCBIfam" id="TIGR02139">
    <property type="entry name" value="permease_CysT"/>
    <property type="match status" value="1"/>
</dbReference>
<gene>
    <name evidence="11" type="primary">cysT</name>
    <name evidence="11" type="ORF">DI556_06625</name>
</gene>
<evidence type="ECO:0000256" key="3">
    <source>
        <dbReference type="ARBA" id="ARBA00022448"/>
    </source>
</evidence>
<name>A0A2W5Q0M9_RHOSU</name>
<dbReference type="InterPro" id="IPR035906">
    <property type="entry name" value="MetI-like_sf"/>
</dbReference>
<feature type="transmembrane region" description="Helical" evidence="9">
    <location>
        <begin position="187"/>
        <end position="209"/>
    </location>
</feature>
<reference evidence="11 12" key="1">
    <citation type="submission" date="2017-08" db="EMBL/GenBank/DDBJ databases">
        <title>Infants hospitalized years apart are colonized by the same room-sourced microbial strains.</title>
        <authorList>
            <person name="Brooks B."/>
            <person name="Olm M.R."/>
            <person name="Firek B.A."/>
            <person name="Baker R."/>
            <person name="Thomas B.C."/>
            <person name="Morowitz M.J."/>
            <person name="Banfield J.F."/>
        </authorList>
    </citation>
    <scope>NUCLEOTIDE SEQUENCE [LARGE SCALE GENOMIC DNA]</scope>
    <source>
        <strain evidence="11">S2_005_002_R2_34</strain>
    </source>
</reference>
<comment type="similarity">
    <text evidence="9">Belongs to the binding-protein-dependent transport system permease family. CysTW subfamily.</text>
</comment>
<evidence type="ECO:0000259" key="10">
    <source>
        <dbReference type="PROSITE" id="PS50928"/>
    </source>
</evidence>
<dbReference type="PANTHER" id="PTHR30406:SF10">
    <property type="entry name" value="SULFATE TRANSPORT SYSTEM PERMEASE PROTEIN CYST"/>
    <property type="match status" value="1"/>
</dbReference>
<evidence type="ECO:0000256" key="1">
    <source>
        <dbReference type="ARBA" id="ARBA00004651"/>
    </source>
</evidence>
<dbReference type="EMBL" id="QFPW01000003">
    <property type="protein sequence ID" value="PZQ50787.1"/>
    <property type="molecule type" value="Genomic_DNA"/>
</dbReference>
<dbReference type="InterPro" id="IPR011865">
    <property type="entry name" value="CysT_permease"/>
</dbReference>
<feature type="transmembrane region" description="Helical" evidence="9">
    <location>
        <begin position="245"/>
        <end position="265"/>
    </location>
</feature>
<evidence type="ECO:0000313" key="12">
    <source>
        <dbReference type="Proteomes" id="UP000249185"/>
    </source>
</evidence>
<keyword evidence="7 9" id="KW-0472">Membrane</keyword>
<accession>A0A2W5Q0M9</accession>
<keyword evidence="6 9" id="KW-0764">Sulfate transport</keyword>
<feature type="transmembrane region" description="Helical" evidence="9">
    <location>
        <begin position="60"/>
        <end position="89"/>
    </location>
</feature>
<comment type="subcellular location">
    <subcellularLocation>
        <location evidence="1">Cell membrane</location>
        <topology evidence="1">Multi-pass membrane protein</topology>
    </subcellularLocation>
</comment>
<protein>
    <recommendedName>
        <fullName evidence="9">Sulfate transport system permease protein CysT</fullName>
    </recommendedName>
</protein>
<feature type="transmembrane region" description="Helical" evidence="9">
    <location>
        <begin position="215"/>
        <end position="238"/>
    </location>
</feature>
<feature type="transmembrane region" description="Helical" evidence="9">
    <location>
        <begin position="101"/>
        <end position="127"/>
    </location>
</feature>
<comment type="subunit">
    <text evidence="2">The complex is composed of two ATP-binding proteins (CysA), two transmembrane proteins (CysT and CysW) and a solute-binding protein (CysP).</text>
</comment>
<dbReference type="NCBIfam" id="TIGR00969">
    <property type="entry name" value="3a0106s02"/>
    <property type="match status" value="1"/>
</dbReference>
<feature type="domain" description="ABC transmembrane type-1" evidence="10">
    <location>
        <begin position="63"/>
        <end position="266"/>
    </location>
</feature>
<dbReference type="PANTHER" id="PTHR30406">
    <property type="entry name" value="SULFATE TRANSPORT SYSTEM PERMEASE PROTEIN"/>
    <property type="match status" value="1"/>
</dbReference>
<dbReference type="Proteomes" id="UP000249185">
    <property type="component" value="Unassembled WGS sequence"/>
</dbReference>
<comment type="function">
    <text evidence="8">Part of the ABC transporter complex CysAWTP (TC 3.A.1.6.1) involved in sulfate/thiosulfate import. Probably responsible for the translocation of the substrate across the membrane.</text>
</comment>
<dbReference type="Gene3D" id="1.10.3720.10">
    <property type="entry name" value="MetI-like"/>
    <property type="match status" value="1"/>
</dbReference>
<evidence type="ECO:0000313" key="11">
    <source>
        <dbReference type="EMBL" id="PZQ50787.1"/>
    </source>
</evidence>
<comment type="function">
    <text evidence="9">Part of the ABC transporter complex (TC 3.A.1.6.1) involved in sulfate/thiosulfate import.</text>
</comment>
<keyword evidence="5 9" id="KW-1133">Transmembrane helix</keyword>
<dbReference type="GO" id="GO:0005886">
    <property type="term" value="C:plasma membrane"/>
    <property type="evidence" value="ECO:0007669"/>
    <property type="project" value="UniProtKB-SubCell"/>
</dbReference>
<dbReference type="GO" id="GO:0015419">
    <property type="term" value="F:ABC-type sulfate transporter activity"/>
    <property type="evidence" value="ECO:0007669"/>
    <property type="project" value="UniProtKB-UniRule"/>
</dbReference>
<feature type="transmembrane region" description="Helical" evidence="9">
    <location>
        <begin position="12"/>
        <end position="40"/>
    </location>
</feature>
<dbReference type="FunFam" id="1.10.3720.10:FF:000004">
    <property type="entry name" value="Sulfate transport system permease protein CysT"/>
    <property type="match status" value="1"/>
</dbReference>
<comment type="caution">
    <text evidence="11">The sequence shown here is derived from an EMBL/GenBank/DDBJ whole genome shotgun (WGS) entry which is preliminary data.</text>
</comment>
<dbReference type="SUPFAM" id="SSF161098">
    <property type="entry name" value="MetI-like"/>
    <property type="match status" value="1"/>
</dbReference>
<evidence type="ECO:0000256" key="5">
    <source>
        <dbReference type="ARBA" id="ARBA00022989"/>
    </source>
</evidence>
<dbReference type="CDD" id="cd06261">
    <property type="entry name" value="TM_PBP2"/>
    <property type="match status" value="1"/>
</dbReference>
<dbReference type="AlphaFoldDB" id="A0A2W5Q0M9"/>
<dbReference type="PROSITE" id="PS50928">
    <property type="entry name" value="ABC_TM1"/>
    <property type="match status" value="1"/>
</dbReference>
<evidence type="ECO:0000256" key="4">
    <source>
        <dbReference type="ARBA" id="ARBA00022692"/>
    </source>
</evidence>
<keyword evidence="3 9" id="KW-0813">Transport</keyword>
<evidence type="ECO:0000256" key="7">
    <source>
        <dbReference type="ARBA" id="ARBA00023136"/>
    </source>
</evidence>
<organism evidence="11 12">
    <name type="scientific">Rhodovulum sulfidophilum</name>
    <name type="common">Rhodobacter sulfidophilus</name>
    <dbReference type="NCBI Taxonomy" id="35806"/>
    <lineage>
        <taxon>Bacteria</taxon>
        <taxon>Pseudomonadati</taxon>
        <taxon>Pseudomonadota</taxon>
        <taxon>Alphaproteobacteria</taxon>
        <taxon>Rhodobacterales</taxon>
        <taxon>Paracoccaceae</taxon>
        <taxon>Rhodovulum</taxon>
    </lineage>
</organism>
<dbReference type="InterPro" id="IPR000515">
    <property type="entry name" value="MetI-like"/>
</dbReference>
<evidence type="ECO:0000256" key="9">
    <source>
        <dbReference type="RuleBase" id="RU366001"/>
    </source>
</evidence>
<dbReference type="InterPro" id="IPR005667">
    <property type="entry name" value="Sulph_transpt2"/>
</dbReference>